<feature type="domain" description="AB hydrolase-1" evidence="1">
    <location>
        <begin position="36"/>
        <end position="146"/>
    </location>
</feature>
<evidence type="ECO:0000313" key="2">
    <source>
        <dbReference type="EMBL" id="KAJ7100013.1"/>
    </source>
</evidence>
<dbReference type="AlphaFoldDB" id="A0AAD6UDN7"/>
<organism evidence="2 3">
    <name type="scientific">Mycena belliarum</name>
    <dbReference type="NCBI Taxonomy" id="1033014"/>
    <lineage>
        <taxon>Eukaryota</taxon>
        <taxon>Fungi</taxon>
        <taxon>Dikarya</taxon>
        <taxon>Basidiomycota</taxon>
        <taxon>Agaricomycotina</taxon>
        <taxon>Agaricomycetes</taxon>
        <taxon>Agaricomycetidae</taxon>
        <taxon>Agaricales</taxon>
        <taxon>Marasmiineae</taxon>
        <taxon>Mycenaceae</taxon>
        <taxon>Mycena</taxon>
    </lineage>
</organism>
<keyword evidence="2" id="KW-0378">Hydrolase</keyword>
<name>A0AAD6UDN7_9AGAR</name>
<evidence type="ECO:0000259" key="1">
    <source>
        <dbReference type="Pfam" id="PF00561"/>
    </source>
</evidence>
<proteinExistence type="predicted"/>
<dbReference type="InterPro" id="IPR050471">
    <property type="entry name" value="AB_hydrolase"/>
</dbReference>
<dbReference type="PANTHER" id="PTHR43433">
    <property type="entry name" value="HYDROLASE, ALPHA/BETA FOLD FAMILY PROTEIN"/>
    <property type="match status" value="1"/>
</dbReference>
<dbReference type="EMBL" id="JARJCN010000006">
    <property type="protein sequence ID" value="KAJ7100013.1"/>
    <property type="molecule type" value="Genomic_DNA"/>
</dbReference>
<protein>
    <submittedName>
        <fullName evidence="2">Alpha/Beta hydrolase protein</fullName>
    </submittedName>
</protein>
<dbReference type="Proteomes" id="UP001222325">
    <property type="component" value="Unassembled WGS sequence"/>
</dbReference>
<sequence>MPTIKIKSIAGSGNFHYTISTPKNPSAKAIDKTLPTVILVHPVYIASELFELQFADPNLRRFNLVALDLRLHGETSAKVLPSYGREEAAADIVKFMEALRLPACHFAGVSMGACISLQVAISYPQKALSVTLISPLPLTEPPEVAEGREEIHDCWVEAFKGGKVDQIALLDSVCGALQLGFSGQQTSLISALTTRAVPNALRNWGPKHLVEYRTATVDFFVRRTPQPPAAIRQIVCPIKLVHCGADIAYALEYSAEVLKLLQVNGADATLVEVPGAFHFGNVSHPKEVNAHIVESVLRNSPGMLIPPAQESVVSPFTAALKKAGYDGNEDSDQDTD</sequence>
<dbReference type="InterPro" id="IPR000073">
    <property type="entry name" value="AB_hydrolase_1"/>
</dbReference>
<dbReference type="SUPFAM" id="SSF53474">
    <property type="entry name" value="alpha/beta-Hydrolases"/>
    <property type="match status" value="1"/>
</dbReference>
<evidence type="ECO:0000313" key="3">
    <source>
        <dbReference type="Proteomes" id="UP001222325"/>
    </source>
</evidence>
<dbReference type="InterPro" id="IPR029058">
    <property type="entry name" value="AB_hydrolase_fold"/>
</dbReference>
<gene>
    <name evidence="2" type="ORF">B0H15DRAFT_505210</name>
</gene>
<keyword evidence="3" id="KW-1185">Reference proteome</keyword>
<comment type="caution">
    <text evidence="2">The sequence shown here is derived from an EMBL/GenBank/DDBJ whole genome shotgun (WGS) entry which is preliminary data.</text>
</comment>
<dbReference type="GO" id="GO:0016787">
    <property type="term" value="F:hydrolase activity"/>
    <property type="evidence" value="ECO:0007669"/>
    <property type="project" value="UniProtKB-KW"/>
</dbReference>
<dbReference type="Gene3D" id="3.40.50.1820">
    <property type="entry name" value="alpha/beta hydrolase"/>
    <property type="match status" value="1"/>
</dbReference>
<accession>A0AAD6UDN7</accession>
<reference evidence="2" key="1">
    <citation type="submission" date="2023-03" db="EMBL/GenBank/DDBJ databases">
        <title>Massive genome expansion in bonnet fungi (Mycena s.s.) driven by repeated elements and novel gene families across ecological guilds.</title>
        <authorList>
            <consortium name="Lawrence Berkeley National Laboratory"/>
            <person name="Harder C.B."/>
            <person name="Miyauchi S."/>
            <person name="Viragh M."/>
            <person name="Kuo A."/>
            <person name="Thoen E."/>
            <person name="Andreopoulos B."/>
            <person name="Lu D."/>
            <person name="Skrede I."/>
            <person name="Drula E."/>
            <person name="Henrissat B."/>
            <person name="Morin E."/>
            <person name="Kohler A."/>
            <person name="Barry K."/>
            <person name="LaButti K."/>
            <person name="Morin E."/>
            <person name="Salamov A."/>
            <person name="Lipzen A."/>
            <person name="Mereny Z."/>
            <person name="Hegedus B."/>
            <person name="Baldrian P."/>
            <person name="Stursova M."/>
            <person name="Weitz H."/>
            <person name="Taylor A."/>
            <person name="Grigoriev I.V."/>
            <person name="Nagy L.G."/>
            <person name="Martin F."/>
            <person name="Kauserud H."/>
        </authorList>
    </citation>
    <scope>NUCLEOTIDE SEQUENCE</scope>
    <source>
        <strain evidence="2">CBHHK173m</strain>
    </source>
</reference>
<dbReference type="PANTHER" id="PTHR43433:SF1">
    <property type="entry name" value="BLL5160 PROTEIN"/>
    <property type="match status" value="1"/>
</dbReference>
<dbReference type="Pfam" id="PF00561">
    <property type="entry name" value="Abhydrolase_1"/>
    <property type="match status" value="1"/>
</dbReference>